<evidence type="ECO:0000313" key="9">
    <source>
        <dbReference type="EMBL" id="AJA52939.1"/>
    </source>
</evidence>
<evidence type="ECO:0000256" key="6">
    <source>
        <dbReference type="ARBA" id="ARBA00022989"/>
    </source>
</evidence>
<reference evidence="9 12" key="1">
    <citation type="journal article" date="2015" name="Genome Announc.">
        <title>Complete Genome Sequence of the Nitrogen-Fixing and Solvent-Producing Clostridium pasteurianum DSM 525.</title>
        <authorList>
            <person name="Poehlein A."/>
            <person name="Grosse-Honebrink A."/>
            <person name="Zhang Y."/>
            <person name="Minton N.P."/>
            <person name="Daniel R."/>
        </authorList>
    </citation>
    <scope>NUCLEOTIDE SEQUENCE [LARGE SCALE GENOMIC DNA]</scope>
    <source>
        <strain evidence="9">DSM 525</strain>
        <strain evidence="12">DSM 525 / ATCC 6013</strain>
    </source>
</reference>
<dbReference type="GO" id="GO:0055085">
    <property type="term" value="P:transmembrane transport"/>
    <property type="evidence" value="ECO:0007669"/>
    <property type="project" value="InterPro"/>
</dbReference>
<dbReference type="AlphaFoldDB" id="A0A0H3J4W0"/>
<organism evidence="9 12">
    <name type="scientific">Clostridium pasteurianum DSM 525 = ATCC 6013</name>
    <dbReference type="NCBI Taxonomy" id="1262449"/>
    <lineage>
        <taxon>Bacteria</taxon>
        <taxon>Bacillati</taxon>
        <taxon>Bacillota</taxon>
        <taxon>Clostridia</taxon>
        <taxon>Eubacteriales</taxon>
        <taxon>Clostridiaceae</taxon>
        <taxon>Clostridium</taxon>
    </lineage>
</organism>
<keyword evidence="4" id="KW-1003">Cell membrane</keyword>
<comment type="subcellular location">
    <subcellularLocation>
        <location evidence="1">Cell membrane</location>
        <topology evidence="1">Multi-pass membrane protein</topology>
    </subcellularLocation>
</comment>
<dbReference type="Proteomes" id="UP000030905">
    <property type="component" value="Chromosome"/>
</dbReference>
<comment type="similarity">
    <text evidence="2">Belongs to the auxin efflux carrier (TC 2.A.69) family.</text>
</comment>
<evidence type="ECO:0000256" key="5">
    <source>
        <dbReference type="ARBA" id="ARBA00022692"/>
    </source>
</evidence>
<dbReference type="KEGG" id="cpae:CPAST_c28850"/>
<dbReference type="Proteomes" id="UP000028042">
    <property type="component" value="Unassembled WGS sequence"/>
</dbReference>
<gene>
    <name evidence="9" type="ORF">CLPA_c28850</name>
    <name evidence="10" type="ORF">CP6013_00300</name>
</gene>
<evidence type="ECO:0000256" key="4">
    <source>
        <dbReference type="ARBA" id="ARBA00022475"/>
    </source>
</evidence>
<evidence type="ECO:0000256" key="7">
    <source>
        <dbReference type="ARBA" id="ARBA00023136"/>
    </source>
</evidence>
<evidence type="ECO:0000313" key="11">
    <source>
        <dbReference type="Proteomes" id="UP000028042"/>
    </source>
</evidence>
<feature type="transmembrane region" description="Helical" evidence="8">
    <location>
        <begin position="98"/>
        <end position="120"/>
    </location>
</feature>
<reference evidence="10 11" key="3">
    <citation type="journal article" name="Genome Announc.">
        <title>Improved Draft Genome Sequence of Clostridium pasteurianum Strain ATCC 6013 (DSM 525) Using a Hybrid Next-Generation Sequencing Approach.</title>
        <authorList>
            <person name="Pyne M.E."/>
            <person name="Utturkar S."/>
            <person name="Brown S.D."/>
            <person name="Moo-Young M."/>
            <person name="Chung D.A."/>
            <person name="Chou C.P."/>
        </authorList>
    </citation>
    <scope>NUCLEOTIDE SEQUENCE [LARGE SCALE GENOMIC DNA]</scope>
    <source>
        <strain evidence="10 11">ATCC 6013</strain>
    </source>
</reference>
<proteinExistence type="inferred from homology"/>
<accession>A0A0H3J4W0</accession>
<dbReference type="InterPro" id="IPR038770">
    <property type="entry name" value="Na+/solute_symporter_sf"/>
</dbReference>
<reference evidence="10" key="2">
    <citation type="submission" date="2015-10" db="EMBL/GenBank/DDBJ databases">
        <title>Improved Draft Genome Sequence of Clostridium pasteurianum Strain ATCC 6013 (DSM 525) Using a Hybrid Next-Generation Sequencing Approach.</title>
        <authorList>
            <person name="Pyne M.E."/>
            <person name="Utturkar S.M."/>
            <person name="Brown S.D."/>
            <person name="Moo-Young M."/>
            <person name="Chung D.A."/>
            <person name="Chou P.C."/>
        </authorList>
    </citation>
    <scope>NUCLEOTIDE SEQUENCE</scope>
    <source>
        <strain evidence="10">ATCC 6013</strain>
    </source>
</reference>
<dbReference type="KEGG" id="cpat:CLPA_c28850"/>
<keyword evidence="12" id="KW-1185">Reference proteome</keyword>
<keyword evidence="6 8" id="KW-1133">Transmembrane helix</keyword>
<dbReference type="PATRIC" id="fig|1262449.3.peg.1331"/>
<dbReference type="eggNOG" id="COG0679">
    <property type="taxonomic scope" value="Bacteria"/>
</dbReference>
<keyword evidence="7 8" id="KW-0472">Membrane</keyword>
<dbReference type="PANTHER" id="PTHR36838">
    <property type="entry name" value="AUXIN EFFLUX CARRIER FAMILY PROTEIN"/>
    <property type="match status" value="1"/>
</dbReference>
<dbReference type="GO" id="GO:0005886">
    <property type="term" value="C:plasma membrane"/>
    <property type="evidence" value="ECO:0007669"/>
    <property type="project" value="UniProtKB-SubCell"/>
</dbReference>
<keyword evidence="5 8" id="KW-0812">Transmembrane</keyword>
<protein>
    <submittedName>
        <fullName evidence="10">Auxin Efflux Carrier</fullName>
    </submittedName>
    <submittedName>
        <fullName evidence="9">Membrane transport protein</fullName>
    </submittedName>
</protein>
<dbReference type="InterPro" id="IPR004776">
    <property type="entry name" value="Mem_transp_PIN-like"/>
</dbReference>
<dbReference type="Pfam" id="PF03547">
    <property type="entry name" value="Mem_trans"/>
    <property type="match status" value="1"/>
</dbReference>
<dbReference type="EMBL" id="CP009268">
    <property type="protein sequence ID" value="AJA52939.1"/>
    <property type="molecule type" value="Genomic_DNA"/>
</dbReference>
<sequence>MYIVLKNVVILFVLIFLGYFLGKKEIIHNHCAPDLSNFLVKVTLPATVFCSMIRPFEKNLLSDSIWIFVIVIIFHLLCMSIGFAVIKVCRIPLLQRGVWIFVCMFSNNGFMGFPLAESIYGNSGLFLMAIANVVSNFLIFYLGVKLLTGAQSVGKLSGRQLFYNIIEIHKQQPRQFL</sequence>
<dbReference type="EMBL" id="JPGY02000001">
    <property type="protein sequence ID" value="KRU11053.1"/>
    <property type="molecule type" value="Genomic_DNA"/>
</dbReference>
<dbReference type="PANTHER" id="PTHR36838:SF3">
    <property type="entry name" value="TRANSPORTER AUXIN EFFLUX CARRIER EC FAMILY"/>
    <property type="match status" value="1"/>
</dbReference>
<evidence type="ECO:0000256" key="1">
    <source>
        <dbReference type="ARBA" id="ARBA00004651"/>
    </source>
</evidence>
<name>A0A0H3J4W0_CLOPA</name>
<keyword evidence="3" id="KW-0813">Transport</keyword>
<feature type="transmembrane region" description="Helical" evidence="8">
    <location>
        <begin position="65"/>
        <end position="86"/>
    </location>
</feature>
<dbReference type="Gene3D" id="1.20.1530.20">
    <property type="match status" value="1"/>
</dbReference>
<dbReference type="GeneID" id="93075007"/>
<evidence type="ECO:0000313" key="12">
    <source>
        <dbReference type="Proteomes" id="UP000030905"/>
    </source>
</evidence>
<evidence type="ECO:0000313" key="10">
    <source>
        <dbReference type="EMBL" id="KRU11053.1"/>
    </source>
</evidence>
<evidence type="ECO:0000256" key="8">
    <source>
        <dbReference type="SAM" id="Phobius"/>
    </source>
</evidence>
<feature type="transmembrane region" description="Helical" evidence="8">
    <location>
        <begin position="126"/>
        <end position="147"/>
    </location>
</feature>
<evidence type="ECO:0000256" key="2">
    <source>
        <dbReference type="ARBA" id="ARBA00010145"/>
    </source>
</evidence>
<dbReference type="RefSeq" id="WP_003443158.1">
    <property type="nucleotide sequence ID" value="NZ_ANZB01000003.1"/>
</dbReference>
<evidence type="ECO:0000256" key="3">
    <source>
        <dbReference type="ARBA" id="ARBA00022448"/>
    </source>
</evidence>